<organism evidence="2 3">
    <name type="scientific">Hymenoscyphus albidus</name>
    <dbReference type="NCBI Taxonomy" id="595503"/>
    <lineage>
        <taxon>Eukaryota</taxon>
        <taxon>Fungi</taxon>
        <taxon>Dikarya</taxon>
        <taxon>Ascomycota</taxon>
        <taxon>Pezizomycotina</taxon>
        <taxon>Leotiomycetes</taxon>
        <taxon>Helotiales</taxon>
        <taxon>Helotiaceae</taxon>
        <taxon>Hymenoscyphus</taxon>
    </lineage>
</organism>
<feature type="region of interest" description="Disordered" evidence="1">
    <location>
        <begin position="142"/>
        <end position="181"/>
    </location>
</feature>
<feature type="compositionally biased region" description="Gly residues" evidence="1">
    <location>
        <begin position="147"/>
        <end position="170"/>
    </location>
</feature>
<protein>
    <submittedName>
        <fullName evidence="2">Uncharacterized protein</fullName>
    </submittedName>
</protein>
<reference evidence="2" key="1">
    <citation type="submission" date="2021-07" db="EMBL/GenBank/DDBJ databases">
        <authorList>
            <person name="Durling M."/>
        </authorList>
    </citation>
    <scope>NUCLEOTIDE SEQUENCE</scope>
</reference>
<gene>
    <name evidence="2" type="ORF">HYALB_00008867</name>
</gene>
<feature type="region of interest" description="Disordered" evidence="1">
    <location>
        <begin position="313"/>
        <end position="343"/>
    </location>
</feature>
<dbReference type="EMBL" id="CAJVRM010000201">
    <property type="protein sequence ID" value="CAG8977009.1"/>
    <property type="molecule type" value="Genomic_DNA"/>
</dbReference>
<proteinExistence type="predicted"/>
<name>A0A9N9Q6J4_9HELO</name>
<dbReference type="Proteomes" id="UP000701801">
    <property type="component" value="Unassembled WGS sequence"/>
</dbReference>
<keyword evidence="3" id="KW-1185">Reference proteome</keyword>
<sequence length="343" mass="35358">MQVHYVSPRFACMFLLANPVFSRSFLMGGDGRMIEVGGGGEGAAREAILKRQNNNNNNGATVQVTDIIPQANQVNANNNGGNGNQQLPSLIVTSITPNGGGAPTLMITSVGGPSVNGNQQSVYTATIYPNGQTQISGNVNVNTQTSGNGGGNTGGIGNGNGNGNGNGGGAPPTNNGCTAEENRLGQGIQSNIAIQMMELEKVNAIGETLNANPVDGNKYLQEQRSLLETVQQGVTIREQNQAIAGPINSPASEGLAKVANAQKEELQLTQNLALQNSTGPAKMIVTTLQADFRGGIEQNMRNLMAATQKCAGSFPTNSTSGAQPAASGAGEGPRPTRRSVRMV</sequence>
<dbReference type="AlphaFoldDB" id="A0A9N9Q6J4"/>
<evidence type="ECO:0000313" key="2">
    <source>
        <dbReference type="EMBL" id="CAG8977009.1"/>
    </source>
</evidence>
<dbReference type="OrthoDB" id="3638982at2759"/>
<comment type="caution">
    <text evidence="2">The sequence shown here is derived from an EMBL/GenBank/DDBJ whole genome shotgun (WGS) entry which is preliminary data.</text>
</comment>
<evidence type="ECO:0000256" key="1">
    <source>
        <dbReference type="SAM" id="MobiDB-lite"/>
    </source>
</evidence>
<accession>A0A9N9Q6J4</accession>
<evidence type="ECO:0000313" key="3">
    <source>
        <dbReference type="Proteomes" id="UP000701801"/>
    </source>
</evidence>